<dbReference type="Proteomes" id="UP000001903">
    <property type="component" value="Chromosome"/>
</dbReference>
<name>D2RZ07_HALTV</name>
<dbReference type="KEGG" id="htu:Htur_3110"/>
<organism evidence="2 3">
    <name type="scientific">Haloterrigena turkmenica (strain ATCC 51198 / DSM 5511 / JCM 9101 / NCIMB 13204 / VKM B-1734 / 4k)</name>
    <name type="common">Halococcus turkmenicus</name>
    <dbReference type="NCBI Taxonomy" id="543526"/>
    <lineage>
        <taxon>Archaea</taxon>
        <taxon>Methanobacteriati</taxon>
        <taxon>Methanobacteriota</taxon>
        <taxon>Stenosarchaea group</taxon>
        <taxon>Halobacteria</taxon>
        <taxon>Halobacteriales</taxon>
        <taxon>Natrialbaceae</taxon>
        <taxon>Haloterrigena</taxon>
    </lineage>
</organism>
<keyword evidence="3" id="KW-1185">Reference proteome</keyword>
<feature type="transmembrane region" description="Helical" evidence="1">
    <location>
        <begin position="12"/>
        <end position="33"/>
    </location>
</feature>
<keyword evidence="1" id="KW-0472">Membrane</keyword>
<sequence>MSDGVKRLSESVGEDVAILVASMSWMLFVFASITQW</sequence>
<dbReference type="EMBL" id="CP001860">
    <property type="protein sequence ID" value="ADB61975.1"/>
    <property type="molecule type" value="Genomic_DNA"/>
</dbReference>
<evidence type="ECO:0000313" key="3">
    <source>
        <dbReference type="Proteomes" id="UP000001903"/>
    </source>
</evidence>
<protein>
    <submittedName>
        <fullName evidence="2">Uncharacterized protein</fullName>
    </submittedName>
</protein>
<proteinExistence type="predicted"/>
<dbReference type="AlphaFoldDB" id="D2RZ07"/>
<keyword evidence="1" id="KW-1133">Transmembrane helix</keyword>
<dbReference type="HOGENOM" id="CLU_3353872_0_0_2"/>
<accession>D2RZ07</accession>
<gene>
    <name evidence="2" type="ordered locus">Htur_3110</name>
</gene>
<keyword evidence="1" id="KW-0812">Transmembrane</keyword>
<reference evidence="2 3" key="1">
    <citation type="journal article" date="2010" name="Stand. Genomic Sci.">
        <title>Complete genome sequence of Haloterrigena turkmenica type strain (4k).</title>
        <authorList>
            <person name="Saunders E."/>
            <person name="Tindall B.J."/>
            <person name="Fahnrich R."/>
            <person name="Lapidus A."/>
            <person name="Copeland A."/>
            <person name="Del Rio T.G."/>
            <person name="Lucas S."/>
            <person name="Chen F."/>
            <person name="Tice H."/>
            <person name="Cheng J.F."/>
            <person name="Han C."/>
            <person name="Detter J.C."/>
            <person name="Bruce D."/>
            <person name="Goodwin L."/>
            <person name="Chain P."/>
            <person name="Pitluck S."/>
            <person name="Pati A."/>
            <person name="Ivanova N."/>
            <person name="Mavromatis K."/>
            <person name="Chen A."/>
            <person name="Palaniappan K."/>
            <person name="Land M."/>
            <person name="Hauser L."/>
            <person name="Chang Y.J."/>
            <person name="Jeffries C.D."/>
            <person name="Brettin T."/>
            <person name="Rohde M."/>
            <person name="Goker M."/>
            <person name="Bristow J."/>
            <person name="Eisen J.A."/>
            <person name="Markowitz V."/>
            <person name="Hugenholtz P."/>
            <person name="Klenk H.P."/>
            <person name="Kyrpides N.C."/>
        </authorList>
    </citation>
    <scope>NUCLEOTIDE SEQUENCE [LARGE SCALE GENOMIC DNA]</scope>
    <source>
        <strain evidence="3">ATCC 51198 / DSM 5511 / JCM 9101 / NCIMB 13204 / VKM B-1734 / 4k</strain>
    </source>
</reference>
<evidence type="ECO:0000256" key="1">
    <source>
        <dbReference type="SAM" id="Phobius"/>
    </source>
</evidence>
<evidence type="ECO:0000313" key="2">
    <source>
        <dbReference type="EMBL" id="ADB61975.1"/>
    </source>
</evidence>